<dbReference type="PANTHER" id="PTHR32481">
    <property type="entry name" value="AMINOPEPTIDASE"/>
    <property type="match status" value="1"/>
</dbReference>
<dbReference type="Gene3D" id="3.40.630.10">
    <property type="entry name" value="Zn peptidases"/>
    <property type="match status" value="1"/>
</dbReference>
<evidence type="ECO:0000256" key="5">
    <source>
        <dbReference type="ARBA" id="ARBA00022801"/>
    </source>
</evidence>
<sequence length="457" mass="50047">MGETAAMAEADRTWMIDTLLALLQTPSPSGRTDAVMQVIGDILDDFGVPFTLTRRGALTAELPGESATTDRALVVHSDTIGCMVRDLKDNGRLELVPVGTFSARFAAGARVRIFIDDPDEFITGTVMPLKSSGHAFGDEIDTQPTDWDHVEVRIDRKVSSREDLLRLGLQIGDFVALITSPELTADGFIVSRHLDGKAGVAIALALAKNFSENKVVLPHRTTIMVTITEEVGHGASHGLPADVAELVSVDNAVCAPGQHSLEDGVTIPMADMHGPFDYHLTRKLCRLAQERGIPFARDIFRYYRSDAAAAIEAGANTRAALVGFGLDGSHGWERTHIDSLEAAYNLLHAWLQTPLTFAKWDAKPTGSLRDFPSSKQPAPSERWVPLSRGDYESRARRRPERRGRRRRDPRPNSRGASGRRASSGTAWGRRSNQPRGSAHATQRGRWPAGVRGRRETR</sequence>
<accession>X8CVZ8</accession>
<dbReference type="SUPFAM" id="SSF101821">
    <property type="entry name" value="Aminopeptidase/glucanase lid domain"/>
    <property type="match status" value="1"/>
</dbReference>
<feature type="compositionally biased region" description="Low complexity" evidence="6">
    <location>
        <begin position="412"/>
        <end position="431"/>
    </location>
</feature>
<dbReference type="Proteomes" id="UP000020825">
    <property type="component" value="Unassembled WGS sequence"/>
</dbReference>
<dbReference type="InterPro" id="IPR023367">
    <property type="entry name" value="Peptidase_M42_dom2"/>
</dbReference>
<keyword evidence="5" id="KW-0378">Hydrolase</keyword>
<reference evidence="7 8" key="1">
    <citation type="submission" date="2013-12" db="EMBL/GenBank/DDBJ databases">
        <authorList>
            <person name="Zelazny A."/>
            <person name="Olivier K."/>
            <person name="Holland S."/>
            <person name="Lenaerts A."/>
            <person name="Ordway D."/>
            <person name="DeGroote M.A."/>
            <person name="Parker T."/>
            <person name="Sizemore C."/>
            <person name="Tallon L.J."/>
            <person name="Sadzewicz L.K."/>
            <person name="Sengamalay N."/>
            <person name="Fraser C.M."/>
            <person name="Hine E."/>
            <person name="Shefchek K.A."/>
            <person name="Das S.P."/>
            <person name="Tettelin H."/>
        </authorList>
    </citation>
    <scope>NUCLEOTIDE SEQUENCE [LARGE SCALE GENOMIC DNA]</scope>
    <source>
        <strain evidence="7 8">1956</strain>
    </source>
</reference>
<dbReference type="AlphaFoldDB" id="X8CVZ8"/>
<dbReference type="Gene3D" id="2.40.30.40">
    <property type="entry name" value="Peptidase M42, domain 2"/>
    <property type="match status" value="1"/>
</dbReference>
<dbReference type="PANTHER" id="PTHR32481:SF7">
    <property type="entry name" value="AMINOPEPTIDASE YHFE-RELATED"/>
    <property type="match status" value="1"/>
</dbReference>
<evidence type="ECO:0000256" key="4">
    <source>
        <dbReference type="ARBA" id="ARBA00022723"/>
    </source>
</evidence>
<dbReference type="InterPro" id="IPR051464">
    <property type="entry name" value="Peptidase_M42_aminopept"/>
</dbReference>
<gene>
    <name evidence="7" type="ORF">I550_2548</name>
</gene>
<evidence type="ECO:0000256" key="6">
    <source>
        <dbReference type="SAM" id="MobiDB-lite"/>
    </source>
</evidence>
<feature type="compositionally biased region" description="Basic residues" evidence="6">
    <location>
        <begin position="395"/>
        <end position="408"/>
    </location>
</feature>
<dbReference type="CDD" id="cd05657">
    <property type="entry name" value="M42_glucanase_like"/>
    <property type="match status" value="1"/>
</dbReference>
<dbReference type="NCBIfam" id="TIGR03106">
    <property type="entry name" value="trio_M42_hydro"/>
    <property type="match status" value="1"/>
</dbReference>
<keyword evidence="4" id="KW-0479">Metal-binding</keyword>
<keyword evidence="2 7" id="KW-0031">Aminopeptidase</keyword>
<comment type="caution">
    <text evidence="7">The sequence shown here is derived from an EMBL/GenBank/DDBJ whole genome shotgun (WGS) entry which is preliminary data.</text>
</comment>
<proteinExistence type="inferred from homology"/>
<feature type="region of interest" description="Disordered" evidence="6">
    <location>
        <begin position="367"/>
        <end position="457"/>
    </location>
</feature>
<dbReference type="GO" id="GO:0046872">
    <property type="term" value="F:metal ion binding"/>
    <property type="evidence" value="ECO:0007669"/>
    <property type="project" value="UniProtKB-KW"/>
</dbReference>
<keyword evidence="3" id="KW-0645">Protease</keyword>
<dbReference type="Pfam" id="PF05343">
    <property type="entry name" value="Peptidase_M42"/>
    <property type="match status" value="1"/>
</dbReference>
<dbReference type="InterPro" id="IPR008007">
    <property type="entry name" value="Peptidase_M42"/>
</dbReference>
<dbReference type="SUPFAM" id="SSF53187">
    <property type="entry name" value="Zn-dependent exopeptidases"/>
    <property type="match status" value="1"/>
</dbReference>
<evidence type="ECO:0000256" key="2">
    <source>
        <dbReference type="ARBA" id="ARBA00022438"/>
    </source>
</evidence>
<protein>
    <submittedName>
        <fullName evidence="7">M42 glutamyl aminopeptidase family protein</fullName>
    </submittedName>
</protein>
<evidence type="ECO:0000313" key="7">
    <source>
        <dbReference type="EMBL" id="EUA59400.1"/>
    </source>
</evidence>
<evidence type="ECO:0000256" key="1">
    <source>
        <dbReference type="ARBA" id="ARBA00006272"/>
    </source>
</evidence>
<dbReference type="GO" id="GO:0004177">
    <property type="term" value="F:aminopeptidase activity"/>
    <property type="evidence" value="ECO:0007669"/>
    <property type="project" value="UniProtKB-KW"/>
</dbReference>
<evidence type="ECO:0000313" key="8">
    <source>
        <dbReference type="Proteomes" id="UP000020825"/>
    </source>
</evidence>
<dbReference type="InterPro" id="IPR017537">
    <property type="entry name" value="Peptidase_M42_hydrolase"/>
</dbReference>
<comment type="similarity">
    <text evidence="1">Belongs to the peptidase M42 family.</text>
</comment>
<evidence type="ECO:0000256" key="3">
    <source>
        <dbReference type="ARBA" id="ARBA00022670"/>
    </source>
</evidence>
<dbReference type="GO" id="GO:0006508">
    <property type="term" value="P:proteolysis"/>
    <property type="evidence" value="ECO:0007669"/>
    <property type="project" value="UniProtKB-KW"/>
</dbReference>
<organism evidence="7 8">
    <name type="scientific">Mycobacterium intracellulare 1956</name>
    <dbReference type="NCBI Taxonomy" id="1299331"/>
    <lineage>
        <taxon>Bacteria</taxon>
        <taxon>Bacillati</taxon>
        <taxon>Actinomycetota</taxon>
        <taxon>Actinomycetes</taxon>
        <taxon>Mycobacteriales</taxon>
        <taxon>Mycobacteriaceae</taxon>
        <taxon>Mycobacterium</taxon>
        <taxon>Mycobacterium avium complex (MAC)</taxon>
    </lineage>
</organism>
<dbReference type="EMBL" id="JAOG01000001">
    <property type="protein sequence ID" value="EUA59400.1"/>
    <property type="molecule type" value="Genomic_DNA"/>
</dbReference>
<dbReference type="PATRIC" id="fig|1299331.3.peg.2481"/>
<name>X8CVZ8_MYCIT</name>